<organism evidence="2 3">
    <name type="scientific">Paenalkalicoccus suaedae</name>
    <dbReference type="NCBI Taxonomy" id="2592382"/>
    <lineage>
        <taxon>Bacteria</taxon>
        <taxon>Bacillati</taxon>
        <taxon>Bacillota</taxon>
        <taxon>Bacilli</taxon>
        <taxon>Bacillales</taxon>
        <taxon>Bacillaceae</taxon>
        <taxon>Paenalkalicoccus</taxon>
    </lineage>
</organism>
<dbReference type="InterPro" id="IPR051083">
    <property type="entry name" value="GrpII_Intron_Splice-Mob/Def"/>
</dbReference>
<dbReference type="CDD" id="cd01646">
    <property type="entry name" value="RT_Bac_retron_I"/>
    <property type="match status" value="1"/>
</dbReference>
<keyword evidence="2" id="KW-0808">Transferase</keyword>
<keyword evidence="2" id="KW-0548">Nucleotidyltransferase</keyword>
<dbReference type="EMBL" id="CP041372">
    <property type="protein sequence ID" value="QKS73129.1"/>
    <property type="molecule type" value="Genomic_DNA"/>
</dbReference>
<dbReference type="InterPro" id="IPR000477">
    <property type="entry name" value="RT_dom"/>
</dbReference>
<evidence type="ECO:0000259" key="1">
    <source>
        <dbReference type="PROSITE" id="PS50878"/>
    </source>
</evidence>
<dbReference type="Pfam" id="PF00078">
    <property type="entry name" value="RVT_1"/>
    <property type="match status" value="1"/>
</dbReference>
<keyword evidence="3" id="KW-1185">Reference proteome</keyword>
<evidence type="ECO:0000313" key="2">
    <source>
        <dbReference type="EMBL" id="QKS73129.1"/>
    </source>
</evidence>
<dbReference type="KEGG" id="psua:FLK61_23260"/>
<gene>
    <name evidence="2" type="ORF">FLK61_23260</name>
</gene>
<dbReference type="RefSeq" id="WP_176011094.1">
    <property type="nucleotide sequence ID" value="NZ_CP041372.2"/>
</dbReference>
<proteinExistence type="predicted"/>
<keyword evidence="2" id="KW-0695">RNA-directed DNA polymerase</keyword>
<protein>
    <submittedName>
        <fullName evidence="2">RNA-directed DNA polymerase</fullName>
    </submittedName>
</protein>
<dbReference type="PROSITE" id="PS50878">
    <property type="entry name" value="RT_POL"/>
    <property type="match status" value="1"/>
</dbReference>
<dbReference type="SUPFAM" id="SSF56672">
    <property type="entry name" value="DNA/RNA polymerases"/>
    <property type="match status" value="1"/>
</dbReference>
<dbReference type="InterPro" id="IPR043502">
    <property type="entry name" value="DNA/RNA_pol_sf"/>
</dbReference>
<accession>A0A859FK14</accession>
<feature type="domain" description="Reverse transcriptase" evidence="1">
    <location>
        <begin position="1"/>
        <end position="218"/>
    </location>
</feature>
<dbReference type="Proteomes" id="UP000318138">
    <property type="component" value="Chromosome"/>
</dbReference>
<dbReference type="GO" id="GO:0003964">
    <property type="term" value="F:RNA-directed DNA polymerase activity"/>
    <property type="evidence" value="ECO:0007669"/>
    <property type="project" value="UniProtKB-KW"/>
</dbReference>
<dbReference type="AlphaFoldDB" id="A0A859FK14"/>
<dbReference type="PANTHER" id="PTHR34047">
    <property type="entry name" value="NUCLEAR INTRON MATURASE 1, MITOCHONDRIAL-RELATED"/>
    <property type="match status" value="1"/>
</dbReference>
<sequence length="382" mass="45476">MNIKKIPSLDKIITEKRSFYTFTDNEKDSFYKLKNELEYKYGIKPLSRDAIIKELISTITHGDYKNYSIPKAGLYIIRTDIKNFFPSINKHVLYRKLTKSSLLSKQSLDTLKPMFFSSKVDGIPLGLPFSSALSEIYLEHFDEDLQSTINPLYYFRYVDDIILINYIPHDGLDLNNEINKIIDVFKKHFLEPNLSKTEFILYEPKTNDKYFSYLGYQFNFENNQLRISIASSKFKKVTDRIKNYCFLYRNSNKTKKDYWKLYYRLKNTLYGIRSYNKNKKIMNFGVGYTYKYVNDYEQINEIIDVTQAQILTCNLKNKERKLLINLVKPSSQENSLLKKRYDYTKLTPNQMNKIKMNLNITKNTTELKDIFSVIYKNIHKFK</sequence>
<reference evidence="3" key="1">
    <citation type="submission" date="2019-07" db="EMBL/GenBank/DDBJ databases">
        <title>Bacillus alkalisoli sp. nov. isolated from saline soil.</title>
        <authorList>
            <person name="Sun J.-Q."/>
            <person name="Xu L."/>
        </authorList>
    </citation>
    <scope>NUCLEOTIDE SEQUENCE [LARGE SCALE GENOMIC DNA]</scope>
    <source>
        <strain evidence="3">M4U3P1</strain>
    </source>
</reference>
<name>A0A859FK14_9BACI</name>
<evidence type="ECO:0000313" key="3">
    <source>
        <dbReference type="Proteomes" id="UP000318138"/>
    </source>
</evidence>